<gene>
    <name evidence="3" type="ORF">ACFFGN_06290</name>
</gene>
<evidence type="ECO:0000313" key="3">
    <source>
        <dbReference type="EMBL" id="MFC0623661.1"/>
    </source>
</evidence>
<organism evidence="3 4">
    <name type="scientific">Kribbella deserti</name>
    <dbReference type="NCBI Taxonomy" id="1926257"/>
    <lineage>
        <taxon>Bacteria</taxon>
        <taxon>Bacillati</taxon>
        <taxon>Actinomycetota</taxon>
        <taxon>Actinomycetes</taxon>
        <taxon>Propionibacteriales</taxon>
        <taxon>Kribbellaceae</taxon>
        <taxon>Kribbella</taxon>
    </lineage>
</organism>
<proteinExistence type="predicted"/>
<feature type="region of interest" description="Disordered" evidence="1">
    <location>
        <begin position="160"/>
        <end position="201"/>
    </location>
</feature>
<reference evidence="3 4" key="1">
    <citation type="submission" date="2024-09" db="EMBL/GenBank/DDBJ databases">
        <authorList>
            <person name="Sun Q."/>
            <person name="Mori K."/>
        </authorList>
    </citation>
    <scope>NUCLEOTIDE SEQUENCE [LARGE SCALE GENOMIC DNA]</scope>
    <source>
        <strain evidence="3 4">CGMCC 1.15906</strain>
    </source>
</reference>
<keyword evidence="2" id="KW-0472">Membrane</keyword>
<sequence length="201" mass="21392">MVVEFEEMVMGSYPDAMLDSSSVVASADSYAEAQETVDYLWTCGLRGGLQVLGAGLRMVDRPGRESQLRVAGAAAGQGAGIGFIAAVLVAFFAQTSTPGVILVLWGVFYGGLFGGLRGLFQGLVRSRPGQVSPQVVATRYEVYCAARDASVARQLLAQRAESTEGEPTTVEVTQADEREAYNDAERRAKSETANRRISDAA</sequence>
<dbReference type="RefSeq" id="WP_380044362.1">
    <property type="nucleotide sequence ID" value="NZ_JBHLTC010000006.1"/>
</dbReference>
<protein>
    <submittedName>
        <fullName evidence="3">Uncharacterized protein</fullName>
    </submittedName>
</protein>
<accession>A0ABV6QI16</accession>
<dbReference type="Proteomes" id="UP001589890">
    <property type="component" value="Unassembled WGS sequence"/>
</dbReference>
<feature type="compositionally biased region" description="Basic and acidic residues" evidence="1">
    <location>
        <begin position="175"/>
        <end position="201"/>
    </location>
</feature>
<keyword evidence="4" id="KW-1185">Reference proteome</keyword>
<evidence type="ECO:0000256" key="1">
    <source>
        <dbReference type="SAM" id="MobiDB-lite"/>
    </source>
</evidence>
<name>A0ABV6QI16_9ACTN</name>
<keyword evidence="2" id="KW-0812">Transmembrane</keyword>
<keyword evidence="2" id="KW-1133">Transmembrane helix</keyword>
<evidence type="ECO:0000313" key="4">
    <source>
        <dbReference type="Proteomes" id="UP001589890"/>
    </source>
</evidence>
<comment type="caution">
    <text evidence="3">The sequence shown here is derived from an EMBL/GenBank/DDBJ whole genome shotgun (WGS) entry which is preliminary data.</text>
</comment>
<dbReference type="EMBL" id="JBHLTC010000006">
    <property type="protein sequence ID" value="MFC0623661.1"/>
    <property type="molecule type" value="Genomic_DNA"/>
</dbReference>
<feature type="transmembrane region" description="Helical" evidence="2">
    <location>
        <begin position="99"/>
        <end position="120"/>
    </location>
</feature>
<feature type="transmembrane region" description="Helical" evidence="2">
    <location>
        <begin position="70"/>
        <end position="93"/>
    </location>
</feature>
<evidence type="ECO:0000256" key="2">
    <source>
        <dbReference type="SAM" id="Phobius"/>
    </source>
</evidence>